<dbReference type="EMBL" id="JBHUCP010000025">
    <property type="protein sequence ID" value="MFD1533465.1"/>
    <property type="molecule type" value="Genomic_DNA"/>
</dbReference>
<feature type="transmembrane region" description="Helical" evidence="1">
    <location>
        <begin position="76"/>
        <end position="96"/>
    </location>
</feature>
<proteinExistence type="predicted"/>
<reference evidence="3" key="1">
    <citation type="journal article" date="2019" name="Int. J. Syst. Evol. Microbiol.">
        <title>The Global Catalogue of Microorganisms (GCM) 10K type strain sequencing project: providing services to taxonomists for standard genome sequencing and annotation.</title>
        <authorList>
            <consortium name="The Broad Institute Genomics Platform"/>
            <consortium name="The Broad Institute Genome Sequencing Center for Infectious Disease"/>
            <person name="Wu L."/>
            <person name="Ma J."/>
        </authorList>
    </citation>
    <scope>NUCLEOTIDE SEQUENCE [LARGE SCALE GENOMIC DNA]</scope>
    <source>
        <strain evidence="3">JCM 12165</strain>
    </source>
</reference>
<evidence type="ECO:0000313" key="3">
    <source>
        <dbReference type="Proteomes" id="UP001597145"/>
    </source>
</evidence>
<dbReference type="Proteomes" id="UP001597145">
    <property type="component" value="Unassembled WGS sequence"/>
</dbReference>
<comment type="caution">
    <text evidence="2">The sequence shown here is derived from an EMBL/GenBank/DDBJ whole genome shotgun (WGS) entry which is preliminary data.</text>
</comment>
<feature type="transmembrane region" description="Helical" evidence="1">
    <location>
        <begin position="20"/>
        <end position="40"/>
    </location>
</feature>
<feature type="transmembrane region" description="Helical" evidence="1">
    <location>
        <begin position="46"/>
        <end position="64"/>
    </location>
</feature>
<evidence type="ECO:0000313" key="2">
    <source>
        <dbReference type="EMBL" id="MFD1533465.1"/>
    </source>
</evidence>
<evidence type="ECO:0000256" key="1">
    <source>
        <dbReference type="SAM" id="Phobius"/>
    </source>
</evidence>
<keyword evidence="1" id="KW-1133">Transmembrane helix</keyword>
<keyword evidence="1" id="KW-0472">Membrane</keyword>
<organism evidence="2 3">
    <name type="scientific">Pseudonocardia aurantiaca</name>
    <dbReference type="NCBI Taxonomy" id="75290"/>
    <lineage>
        <taxon>Bacteria</taxon>
        <taxon>Bacillati</taxon>
        <taxon>Actinomycetota</taxon>
        <taxon>Actinomycetes</taxon>
        <taxon>Pseudonocardiales</taxon>
        <taxon>Pseudonocardiaceae</taxon>
        <taxon>Pseudonocardia</taxon>
    </lineage>
</organism>
<gene>
    <name evidence="2" type="ORF">ACFSCY_28975</name>
</gene>
<name>A0ABW4FT28_9PSEU</name>
<keyword evidence="1" id="KW-0812">Transmembrane</keyword>
<keyword evidence="3" id="KW-1185">Reference proteome</keyword>
<protein>
    <submittedName>
        <fullName evidence="2">Uncharacterized protein</fullName>
    </submittedName>
</protein>
<accession>A0ABW4FT28</accession>
<sequence length="97" mass="9729">MRDGGSSRAGARLRGFSGVLAGGLVALVLALVGAWVVAVQTGTPGPGLNTLVWHAGAAVAAVLVQRQADRRPGAPGVWAALAVLLITAVLLAVQWLV</sequence>
<dbReference type="RefSeq" id="WP_343985397.1">
    <property type="nucleotide sequence ID" value="NZ_BAAAJG010000026.1"/>
</dbReference>